<dbReference type="SUPFAM" id="SSF53448">
    <property type="entry name" value="Nucleotide-diphospho-sugar transferases"/>
    <property type="match status" value="1"/>
</dbReference>
<dbReference type="EMBL" id="CP017599">
    <property type="protein sequence ID" value="AOX03935.1"/>
    <property type="molecule type" value="Genomic_DNA"/>
</dbReference>
<dbReference type="GO" id="GO:0016757">
    <property type="term" value="F:glycosyltransferase activity"/>
    <property type="evidence" value="ECO:0007669"/>
    <property type="project" value="InterPro"/>
</dbReference>
<dbReference type="AlphaFoldDB" id="A0A1D8U258"/>
<name>A0A1D8U258_9CYAN</name>
<dbReference type="Gene3D" id="3.90.550.10">
    <property type="entry name" value="Spore Coat Polysaccharide Biosynthesis Protein SpsA, Chain A"/>
    <property type="match status" value="1"/>
</dbReference>
<gene>
    <name evidence="1" type="ORF">BJP34_34945</name>
</gene>
<dbReference type="Proteomes" id="UP000177870">
    <property type="component" value="Chromosome"/>
</dbReference>
<protein>
    <submittedName>
        <fullName evidence="1">Glycosyl transferase</fullName>
    </submittedName>
</protein>
<dbReference type="InterPro" id="IPR002495">
    <property type="entry name" value="Glyco_trans_8"/>
</dbReference>
<dbReference type="Pfam" id="PF01501">
    <property type="entry name" value="Glyco_transf_8"/>
    <property type="match status" value="1"/>
</dbReference>
<proteinExistence type="predicted"/>
<dbReference type="RefSeq" id="WP_070396301.1">
    <property type="nucleotide sequence ID" value="NZ_CP017599.1"/>
</dbReference>
<organism evidence="1 2">
    <name type="scientific">Moorena producens PAL-8-15-08-1</name>
    <dbReference type="NCBI Taxonomy" id="1458985"/>
    <lineage>
        <taxon>Bacteria</taxon>
        <taxon>Bacillati</taxon>
        <taxon>Cyanobacteriota</taxon>
        <taxon>Cyanophyceae</taxon>
        <taxon>Coleofasciculales</taxon>
        <taxon>Coleofasciculaceae</taxon>
        <taxon>Moorena</taxon>
    </lineage>
</organism>
<dbReference type="InterPro" id="IPR029044">
    <property type="entry name" value="Nucleotide-diphossugar_trans"/>
</dbReference>
<dbReference type="STRING" id="1458985.BJP34_34945"/>
<keyword evidence="1" id="KW-0808">Transferase</keyword>
<evidence type="ECO:0000313" key="1">
    <source>
        <dbReference type="EMBL" id="AOX03935.1"/>
    </source>
</evidence>
<dbReference type="OrthoDB" id="583646at2"/>
<accession>A0A1D8U258</accession>
<sequence length="291" mass="34184">MKNQEPVRVFIGSGEASLVERKVSIYSLRKHSRRELDIYVLNGTHNAIERNDDQPYLAPMSLRVKYRNTTEFSLYRYLIPQLCNYQGKAIYIDSDTICLTDIGKLFDTPLDGCDFLAKRAYSSEAKDLWGLSVMLIDCQKCNFDLETYYDEIEQGLYSYPDLARMSPAFLAHHHYQIGELNPLWNVFDYYDKDTKLIHYTNLYTQPWKSSNHPYGDLWFQYFNEARECGLITKNDIDLSLARSYVRHDLLKGNFSGIFLKKVRYTPVISRFYESFKKLLINFINVIISPVR</sequence>
<evidence type="ECO:0000313" key="2">
    <source>
        <dbReference type="Proteomes" id="UP000177870"/>
    </source>
</evidence>
<dbReference type="KEGG" id="mpro:BJP34_34945"/>
<reference evidence="2" key="1">
    <citation type="submission" date="2016-10" db="EMBL/GenBank/DDBJ databases">
        <title>Comparative genomics uncovers the prolific and rare metabolic potential of the cyanobacterial genus Moorea.</title>
        <authorList>
            <person name="Leao T."/>
            <person name="Castelao G."/>
            <person name="Korobeynikov A."/>
            <person name="Monroe E.A."/>
            <person name="Podell S."/>
            <person name="Glukhov E."/>
            <person name="Allen E."/>
            <person name="Gerwick W.H."/>
            <person name="Gerwick L."/>
        </authorList>
    </citation>
    <scope>NUCLEOTIDE SEQUENCE [LARGE SCALE GENOMIC DNA]</scope>
    <source>
        <strain evidence="2">PAL-8-15-08-1</strain>
    </source>
</reference>